<accession>D7MWS6</accession>
<feature type="transmembrane region" description="Helical" evidence="1">
    <location>
        <begin position="12"/>
        <end position="33"/>
    </location>
</feature>
<keyword evidence="1" id="KW-0812">Transmembrane</keyword>
<keyword evidence="3" id="KW-1185">Reference proteome</keyword>
<evidence type="ECO:0000256" key="1">
    <source>
        <dbReference type="SAM" id="Phobius"/>
    </source>
</evidence>
<evidence type="ECO:0000313" key="2">
    <source>
        <dbReference type="EMBL" id="EFH39006.1"/>
    </source>
</evidence>
<dbReference type="AlphaFoldDB" id="D7MWS6"/>
<protein>
    <submittedName>
        <fullName evidence="2">Predicted protein</fullName>
    </submittedName>
</protein>
<organism evidence="3">
    <name type="scientific">Arabidopsis lyrata subsp. lyrata</name>
    <name type="common">Lyre-leaved rock-cress</name>
    <dbReference type="NCBI Taxonomy" id="81972"/>
    <lineage>
        <taxon>Eukaryota</taxon>
        <taxon>Viridiplantae</taxon>
        <taxon>Streptophyta</taxon>
        <taxon>Embryophyta</taxon>
        <taxon>Tracheophyta</taxon>
        <taxon>Spermatophyta</taxon>
        <taxon>Magnoliopsida</taxon>
        <taxon>eudicotyledons</taxon>
        <taxon>Gunneridae</taxon>
        <taxon>Pentapetalae</taxon>
        <taxon>rosids</taxon>
        <taxon>malvids</taxon>
        <taxon>Brassicales</taxon>
        <taxon>Brassicaceae</taxon>
        <taxon>Camelineae</taxon>
        <taxon>Arabidopsis</taxon>
    </lineage>
</organism>
<reference evidence="3" key="1">
    <citation type="journal article" date="2011" name="Nat. Genet.">
        <title>The Arabidopsis lyrata genome sequence and the basis of rapid genome size change.</title>
        <authorList>
            <person name="Hu T.T."/>
            <person name="Pattyn P."/>
            <person name="Bakker E.G."/>
            <person name="Cao J."/>
            <person name="Cheng J.-F."/>
            <person name="Clark R.M."/>
            <person name="Fahlgren N."/>
            <person name="Fawcett J.A."/>
            <person name="Grimwood J."/>
            <person name="Gundlach H."/>
            <person name="Haberer G."/>
            <person name="Hollister J.D."/>
            <person name="Ossowski S."/>
            <person name="Ottilar R.P."/>
            <person name="Salamov A.A."/>
            <person name="Schneeberger K."/>
            <person name="Spannagl M."/>
            <person name="Wang X."/>
            <person name="Yang L."/>
            <person name="Nasrallah M.E."/>
            <person name="Bergelson J."/>
            <person name="Carrington J.C."/>
            <person name="Gaut B.S."/>
            <person name="Schmutz J."/>
            <person name="Mayer K.F.X."/>
            <person name="Van de Peer Y."/>
            <person name="Grigoriev I.V."/>
            <person name="Nordborg M."/>
            <person name="Weigel D."/>
            <person name="Guo Y.-L."/>
        </authorList>
    </citation>
    <scope>NUCLEOTIDE SEQUENCE [LARGE SCALE GENOMIC DNA]</scope>
    <source>
        <strain evidence="3">cv. MN47</strain>
    </source>
</reference>
<dbReference type="EMBL" id="GL348847">
    <property type="protein sequence ID" value="EFH39006.1"/>
    <property type="molecule type" value="Genomic_DNA"/>
</dbReference>
<dbReference type="Gramene" id="scaffold_18800001.1">
    <property type="protein sequence ID" value="scaffold_18800001.1"/>
    <property type="gene ID" value="scaffold_18800001.1"/>
</dbReference>
<keyword evidence="1" id="KW-1133">Transmembrane helix</keyword>
<gene>
    <name evidence="2" type="ORF">ARALYDRAFT_920306</name>
</gene>
<sequence length="78" mass="8802">MGSNYQLAPYGGTIMILQMALLQGWQGAIYELWRERNRYYHDGLSLPPVRVANHVIVSVENKCSAMHQLGSKRGLSIL</sequence>
<proteinExistence type="predicted"/>
<dbReference type="HOGENOM" id="CLU_2625356_0_0_1"/>
<name>D7MWS6_ARALL</name>
<dbReference type="Proteomes" id="UP000008694">
    <property type="component" value="Unassembled WGS sequence"/>
</dbReference>
<keyword evidence="1" id="KW-0472">Membrane</keyword>
<evidence type="ECO:0000313" key="3">
    <source>
        <dbReference type="Proteomes" id="UP000008694"/>
    </source>
</evidence>